<dbReference type="RefSeq" id="WP_188612663.1">
    <property type="nucleotide sequence ID" value="NZ_BMGG01000012.1"/>
</dbReference>
<evidence type="ECO:0000313" key="3">
    <source>
        <dbReference type="Proteomes" id="UP000637002"/>
    </source>
</evidence>
<gene>
    <name evidence="2" type="ORF">GCM10010994_57990</name>
</gene>
<comment type="caution">
    <text evidence="2">The sequence shown here is derived from an EMBL/GenBank/DDBJ whole genome shotgun (WGS) entry which is preliminary data.</text>
</comment>
<accession>A0A916XQJ7</accession>
<dbReference type="InterPro" id="IPR029068">
    <property type="entry name" value="Glyas_Bleomycin-R_OHBP_Dase"/>
</dbReference>
<organism evidence="2 3">
    <name type="scientific">Chelatococcus reniformis</name>
    <dbReference type="NCBI Taxonomy" id="1494448"/>
    <lineage>
        <taxon>Bacteria</taxon>
        <taxon>Pseudomonadati</taxon>
        <taxon>Pseudomonadota</taxon>
        <taxon>Alphaproteobacteria</taxon>
        <taxon>Hyphomicrobiales</taxon>
        <taxon>Chelatococcaceae</taxon>
        <taxon>Chelatococcus</taxon>
    </lineage>
</organism>
<dbReference type="InterPro" id="IPR004360">
    <property type="entry name" value="Glyas_Fos-R_dOase_dom"/>
</dbReference>
<name>A0A916XQJ7_9HYPH</name>
<sequence>MTHPGIHHVTAIAGPVRRNHDFYTRVLGLRLVKKTVNFDDPGTYHLYFGNEQGEPGTILTFFPWEHVAPGRIGVGETLETAFRVPEAALGFWVQRLVAAAVPHEAIVKRFGESVLAFTDPDGMKLALVGVAGSEAEPAWSVDDIGPEAAIRGFHAVTLLVADTAPTAGILTDVLGFRESGREGTTVRLKAGDTAVGGIVDLRGAGDFLRGRPGGGSVHHIAFRAADDAEQAQMVRKLADRHGITTTEQRDRNYFRSVYFREPGGVLFEIATDVPGFAVDEPVAALGEALKLPALLEGRRGQLEAVLPAVA</sequence>
<proteinExistence type="predicted"/>
<reference evidence="2" key="2">
    <citation type="submission" date="2020-09" db="EMBL/GenBank/DDBJ databases">
        <authorList>
            <person name="Sun Q."/>
            <person name="Zhou Y."/>
        </authorList>
    </citation>
    <scope>NUCLEOTIDE SEQUENCE</scope>
    <source>
        <strain evidence="2">CGMCC 1.12919</strain>
    </source>
</reference>
<dbReference type="PROSITE" id="PS51819">
    <property type="entry name" value="VOC"/>
    <property type="match status" value="2"/>
</dbReference>
<dbReference type="CDD" id="cd08347">
    <property type="entry name" value="PcpA_C_like"/>
    <property type="match status" value="1"/>
</dbReference>
<dbReference type="Pfam" id="PF00903">
    <property type="entry name" value="Glyoxalase"/>
    <property type="match status" value="2"/>
</dbReference>
<keyword evidence="3" id="KW-1185">Reference proteome</keyword>
<dbReference type="Gene3D" id="3.10.180.10">
    <property type="entry name" value="2,3-Dihydroxybiphenyl 1,2-Dioxygenase, domain 1"/>
    <property type="match status" value="2"/>
</dbReference>
<dbReference type="CDD" id="cd08346">
    <property type="entry name" value="PcpA_N_like"/>
    <property type="match status" value="1"/>
</dbReference>
<feature type="domain" description="VOC" evidence="1">
    <location>
        <begin position="5"/>
        <end position="130"/>
    </location>
</feature>
<dbReference type="PANTHER" id="PTHR36110:SF2">
    <property type="entry name" value="RING-CLEAVING DIOXYGENASE MHQE-RELATED"/>
    <property type="match status" value="1"/>
</dbReference>
<dbReference type="InterPro" id="IPR052537">
    <property type="entry name" value="Extradiol_RC_dioxygenase"/>
</dbReference>
<dbReference type="AlphaFoldDB" id="A0A916XQJ7"/>
<dbReference type="PANTHER" id="PTHR36110">
    <property type="entry name" value="RING-CLEAVING DIOXYGENASE MHQE-RELATED"/>
    <property type="match status" value="1"/>
</dbReference>
<dbReference type="Proteomes" id="UP000637002">
    <property type="component" value="Unassembled WGS sequence"/>
</dbReference>
<evidence type="ECO:0000259" key="1">
    <source>
        <dbReference type="PROSITE" id="PS51819"/>
    </source>
</evidence>
<dbReference type="EMBL" id="BMGG01000012">
    <property type="protein sequence ID" value="GGC92560.1"/>
    <property type="molecule type" value="Genomic_DNA"/>
</dbReference>
<reference evidence="2" key="1">
    <citation type="journal article" date="2014" name="Int. J. Syst. Evol. Microbiol.">
        <title>Complete genome sequence of Corynebacterium casei LMG S-19264T (=DSM 44701T), isolated from a smear-ripened cheese.</title>
        <authorList>
            <consortium name="US DOE Joint Genome Institute (JGI-PGF)"/>
            <person name="Walter F."/>
            <person name="Albersmeier A."/>
            <person name="Kalinowski J."/>
            <person name="Ruckert C."/>
        </authorList>
    </citation>
    <scope>NUCLEOTIDE SEQUENCE</scope>
    <source>
        <strain evidence="2">CGMCC 1.12919</strain>
    </source>
</reference>
<feature type="domain" description="VOC" evidence="1">
    <location>
        <begin position="152"/>
        <end position="272"/>
    </location>
</feature>
<dbReference type="InterPro" id="IPR037523">
    <property type="entry name" value="VOC_core"/>
</dbReference>
<dbReference type="SUPFAM" id="SSF54593">
    <property type="entry name" value="Glyoxalase/Bleomycin resistance protein/Dihydroxybiphenyl dioxygenase"/>
    <property type="match status" value="1"/>
</dbReference>
<evidence type="ECO:0000313" key="2">
    <source>
        <dbReference type="EMBL" id="GGC92560.1"/>
    </source>
</evidence>
<protein>
    <submittedName>
        <fullName evidence="2">Diguanylate cyclase</fullName>
    </submittedName>
</protein>